<dbReference type="PANTHER" id="PTHR43547">
    <property type="entry name" value="TWO-COMPONENT HISTIDINE KINASE"/>
    <property type="match status" value="1"/>
</dbReference>
<dbReference type="Pfam" id="PF02518">
    <property type="entry name" value="HATPase_c"/>
    <property type="match status" value="1"/>
</dbReference>
<dbReference type="SMART" id="SM00387">
    <property type="entry name" value="HATPase_c"/>
    <property type="match status" value="1"/>
</dbReference>
<dbReference type="InterPro" id="IPR036890">
    <property type="entry name" value="HATPase_C_sf"/>
</dbReference>
<feature type="transmembrane region" description="Helical" evidence="4">
    <location>
        <begin position="327"/>
        <end position="351"/>
    </location>
</feature>
<dbReference type="PRINTS" id="PR00344">
    <property type="entry name" value="BCTRLSENSOR"/>
</dbReference>
<keyword evidence="4" id="KW-0472">Membrane</keyword>
<accession>M4VE55</accession>
<keyword evidence="4" id="KW-1133">Transmembrane helix</keyword>
<comment type="catalytic activity">
    <reaction evidence="1">
        <text>ATP + protein L-histidine = ADP + protein N-phospho-L-histidine.</text>
        <dbReference type="EC" id="2.7.13.3"/>
    </reaction>
</comment>
<dbReference type="AlphaFoldDB" id="M4VE55"/>
<dbReference type="Proteomes" id="UP000012040">
    <property type="component" value="Chromosome"/>
</dbReference>
<evidence type="ECO:0000256" key="2">
    <source>
        <dbReference type="ARBA" id="ARBA00012438"/>
    </source>
</evidence>
<reference evidence="6 7" key="1">
    <citation type="journal article" date="2013" name="ISME J.">
        <title>By their genes ye shall know them: genomic signatures of predatory bacteria.</title>
        <authorList>
            <person name="Pasternak Z."/>
            <person name="Pietrokovski S."/>
            <person name="Rotem O."/>
            <person name="Gophna U."/>
            <person name="Lurie-Weinberger M.N."/>
            <person name="Jurkevitch E."/>
        </authorList>
    </citation>
    <scope>NUCLEOTIDE SEQUENCE [LARGE SCALE GENOMIC DNA]</scope>
    <source>
        <strain evidence="6 7">JSS</strain>
    </source>
</reference>
<dbReference type="InterPro" id="IPR003594">
    <property type="entry name" value="HATPase_dom"/>
</dbReference>
<evidence type="ECO:0000313" key="6">
    <source>
        <dbReference type="EMBL" id="AGH96326.1"/>
    </source>
</evidence>
<protein>
    <recommendedName>
        <fullName evidence="2">histidine kinase</fullName>
        <ecNumber evidence="2">2.7.13.3</ecNumber>
    </recommendedName>
</protein>
<dbReference type="HOGENOM" id="CLU_451054_0_0_7"/>
<dbReference type="RefSeq" id="WP_015470816.1">
    <property type="nucleotide sequence ID" value="NC_020813.1"/>
</dbReference>
<dbReference type="EC" id="2.7.13.3" evidence="2"/>
<dbReference type="InterPro" id="IPR005467">
    <property type="entry name" value="His_kinase_dom"/>
</dbReference>
<feature type="transmembrane region" description="Helical" evidence="4">
    <location>
        <begin position="302"/>
        <end position="320"/>
    </location>
</feature>
<name>M4VE55_9BACT</name>
<feature type="transmembrane region" description="Helical" evidence="4">
    <location>
        <begin position="357"/>
        <end position="376"/>
    </location>
</feature>
<dbReference type="SUPFAM" id="SSF55874">
    <property type="entry name" value="ATPase domain of HSP90 chaperone/DNA topoisomerase II/histidine kinase"/>
    <property type="match status" value="1"/>
</dbReference>
<evidence type="ECO:0000256" key="4">
    <source>
        <dbReference type="SAM" id="Phobius"/>
    </source>
</evidence>
<keyword evidence="4" id="KW-0812">Transmembrane</keyword>
<feature type="domain" description="Histidine kinase" evidence="5">
    <location>
        <begin position="401"/>
        <end position="605"/>
    </location>
</feature>
<dbReference type="GO" id="GO:0000155">
    <property type="term" value="F:phosphorelay sensor kinase activity"/>
    <property type="evidence" value="ECO:0007669"/>
    <property type="project" value="TreeGrafter"/>
</dbReference>
<gene>
    <name evidence="6" type="ORF">A11Q_2110</name>
</gene>
<dbReference type="EMBL" id="CP003537">
    <property type="protein sequence ID" value="AGH96326.1"/>
    <property type="molecule type" value="Genomic_DNA"/>
</dbReference>
<proteinExistence type="predicted"/>
<keyword evidence="7" id="KW-1185">Reference proteome</keyword>
<dbReference type="PATRIC" id="fig|1184267.3.peg.2135"/>
<dbReference type="STRING" id="1184267.A11Q_2110"/>
<evidence type="ECO:0000313" key="7">
    <source>
        <dbReference type="Proteomes" id="UP000012040"/>
    </source>
</evidence>
<dbReference type="PROSITE" id="PS50109">
    <property type="entry name" value="HIS_KIN"/>
    <property type="match status" value="1"/>
</dbReference>
<dbReference type="PANTHER" id="PTHR43547:SF2">
    <property type="entry name" value="HYBRID SIGNAL TRANSDUCTION HISTIDINE KINASE C"/>
    <property type="match status" value="1"/>
</dbReference>
<dbReference type="PROSITE" id="PS51257">
    <property type="entry name" value="PROKAR_LIPOPROTEIN"/>
    <property type="match status" value="1"/>
</dbReference>
<dbReference type="OrthoDB" id="5298959at2"/>
<evidence type="ECO:0000259" key="5">
    <source>
        <dbReference type="PROSITE" id="PS50109"/>
    </source>
</evidence>
<dbReference type="eggNOG" id="COG2205">
    <property type="taxonomic scope" value="Bacteria"/>
</dbReference>
<keyword evidence="3" id="KW-0597">Phosphoprotein</keyword>
<sequence>MKKVWGLLKEYWGKSLLVVLLGVSCWGFSKASFHSIDFIIRDALQHFNFGYTVDKSIVSVNIDITKNNFTHPLKTKDLISIIDKILLGAPKHIILVLEPSELSQNPEERIAFFNYINSLENFSLFALEDSYFATGFESDEVFRNYKNLFYITTTGDRISASKNDAKFRRALLSYDQIGESQTSISLKKIGVQTKEISDFKYPYKFWRTTQVYMKTPRVGTFTFFQSPNFFTDNYRPDFFNNKLVFIGSFNEFSFLHRPSALNLLNNKLNSNFQDHFYPFQELVANLVNLHITGDYIKYLQSWNDLIVLFIVLTFLILCNFKPKTKLILFFSLIPINLIFIFILYITSSYYIDFSRSISLLIFAQYIVVPLLMFLMMRLQEQQKQTELLNARIDSVLRISEKVAHDIRSPLSVANLLISKAKFDDPEHKNLITSSLKRIDIIAANLLKKYRATNSEMKLEDVNIINTISVILSEKRSLRPNIVFKLSVKTALTHAKSSASELERVISNLIDNSIDATQTQESPQITIELSALSNQFLITISDNGVGISSDMLALLGQQRITSKKDTGGNGIGLLHAKQTIEMMGGTLEISSTENIGTSIVIRLIQI</sequence>
<organism evidence="6 7">
    <name type="scientific">Pseudobdellovibrio exovorus JSS</name>
    <dbReference type="NCBI Taxonomy" id="1184267"/>
    <lineage>
        <taxon>Bacteria</taxon>
        <taxon>Pseudomonadati</taxon>
        <taxon>Bdellovibrionota</taxon>
        <taxon>Bdellovibrionia</taxon>
        <taxon>Bdellovibrionales</taxon>
        <taxon>Pseudobdellovibrionaceae</taxon>
        <taxon>Pseudobdellovibrio</taxon>
    </lineage>
</organism>
<dbReference type="KEGG" id="bex:A11Q_2110"/>
<dbReference type="Gene3D" id="3.30.565.10">
    <property type="entry name" value="Histidine kinase-like ATPase, C-terminal domain"/>
    <property type="match status" value="1"/>
</dbReference>
<evidence type="ECO:0000256" key="1">
    <source>
        <dbReference type="ARBA" id="ARBA00000085"/>
    </source>
</evidence>
<evidence type="ECO:0000256" key="3">
    <source>
        <dbReference type="ARBA" id="ARBA00022553"/>
    </source>
</evidence>
<dbReference type="InterPro" id="IPR004358">
    <property type="entry name" value="Sig_transdc_His_kin-like_C"/>
</dbReference>